<dbReference type="InterPro" id="IPR036779">
    <property type="entry name" value="LysM_dom_sf"/>
</dbReference>
<dbReference type="Pfam" id="PF01476">
    <property type="entry name" value="LysM"/>
    <property type="match status" value="1"/>
</dbReference>
<dbReference type="OrthoDB" id="9783944at2"/>
<sequence length="104" mass="11390">MHRPTLGPEGCPVRSSSYLKVLAVLVGALCFATAAMAVVPHSRLRADAWTRVQVAPGDTLYELARRFDPADDYRVVVRSILEANHLPSAQIYPGQTLRIPLHNG</sequence>
<accession>A0A1I7IZA9</accession>
<keyword evidence="1" id="KW-0812">Transmembrane</keyword>
<evidence type="ECO:0000256" key="1">
    <source>
        <dbReference type="SAM" id="Phobius"/>
    </source>
</evidence>
<name>A0A1I7IZA9_9BACL</name>
<dbReference type="STRING" id="392015.SAMN05421543_1089"/>
<reference evidence="4" key="1">
    <citation type="submission" date="2016-10" db="EMBL/GenBank/DDBJ databases">
        <authorList>
            <person name="Varghese N."/>
        </authorList>
    </citation>
    <scope>NUCLEOTIDE SEQUENCE [LARGE SCALE GENOMIC DNA]</scope>
    <source>
        <strain evidence="4">DSM 17980</strain>
    </source>
</reference>
<dbReference type="SMART" id="SM00257">
    <property type="entry name" value="LysM"/>
    <property type="match status" value="1"/>
</dbReference>
<dbReference type="AlphaFoldDB" id="A0A1I7IZA9"/>
<dbReference type="CDD" id="cd00118">
    <property type="entry name" value="LysM"/>
    <property type="match status" value="1"/>
</dbReference>
<proteinExistence type="predicted"/>
<dbReference type="PROSITE" id="PS51782">
    <property type="entry name" value="LYSM"/>
    <property type="match status" value="1"/>
</dbReference>
<evidence type="ECO:0000259" key="2">
    <source>
        <dbReference type="PROSITE" id="PS51782"/>
    </source>
</evidence>
<dbReference type="Proteomes" id="UP000183508">
    <property type="component" value="Unassembled WGS sequence"/>
</dbReference>
<evidence type="ECO:0000313" key="3">
    <source>
        <dbReference type="EMBL" id="SFU78222.1"/>
    </source>
</evidence>
<gene>
    <name evidence="3" type="ORF">SAMN05421543_1089</name>
</gene>
<evidence type="ECO:0000313" key="4">
    <source>
        <dbReference type="Proteomes" id="UP000183508"/>
    </source>
</evidence>
<keyword evidence="1" id="KW-0472">Membrane</keyword>
<keyword evidence="1" id="KW-1133">Transmembrane helix</keyword>
<dbReference type="SUPFAM" id="SSF54106">
    <property type="entry name" value="LysM domain"/>
    <property type="match status" value="1"/>
</dbReference>
<protein>
    <submittedName>
        <fullName evidence="3">LysM domain-containing protein</fullName>
    </submittedName>
</protein>
<dbReference type="InterPro" id="IPR018392">
    <property type="entry name" value="LysM"/>
</dbReference>
<dbReference type="RefSeq" id="WP_083430317.1">
    <property type="nucleotide sequence ID" value="NZ_FPBV01000008.1"/>
</dbReference>
<feature type="domain" description="LysM" evidence="2">
    <location>
        <begin position="50"/>
        <end position="99"/>
    </location>
</feature>
<dbReference type="EMBL" id="FPBV01000008">
    <property type="protein sequence ID" value="SFU78222.1"/>
    <property type="molecule type" value="Genomic_DNA"/>
</dbReference>
<dbReference type="Gene3D" id="3.10.350.10">
    <property type="entry name" value="LysM domain"/>
    <property type="match status" value="1"/>
</dbReference>
<feature type="transmembrane region" description="Helical" evidence="1">
    <location>
        <begin position="18"/>
        <end position="39"/>
    </location>
</feature>
<organism evidence="3 4">
    <name type="scientific">Alicyclobacillus macrosporangiidus</name>
    <dbReference type="NCBI Taxonomy" id="392015"/>
    <lineage>
        <taxon>Bacteria</taxon>
        <taxon>Bacillati</taxon>
        <taxon>Bacillota</taxon>
        <taxon>Bacilli</taxon>
        <taxon>Bacillales</taxon>
        <taxon>Alicyclobacillaceae</taxon>
        <taxon>Alicyclobacillus</taxon>
    </lineage>
</organism>
<keyword evidence="4" id="KW-1185">Reference proteome</keyword>